<dbReference type="EMBL" id="BARV01029119">
    <property type="protein sequence ID" value="GAI41358.1"/>
    <property type="molecule type" value="Genomic_DNA"/>
</dbReference>
<name>X1NCJ8_9ZZZZ</name>
<sequence>SSVTVDMGISTAGVSNWAGDNGGNAYTYTFTVTTGGTVGGSVDPVITWSKVDSAGNPVGGPATITIDSGAGTYTVEGTMTFDIGAGTLVAGNTFTINTNADGDPVPLELDLTSSGAANSISDTYTFTVTAGGTIDTGTPVIAWSNSLSSGTITITASGDYTVDGMTVNFASGTLVVDDTFTITTDTSGSPTANLSSDWHWTLESFKDEFNNQAK</sequence>
<comment type="caution">
    <text evidence="1">The sequence shown here is derived from an EMBL/GenBank/DDBJ whole genome shotgun (WGS) entry which is preliminary data.</text>
</comment>
<proteinExistence type="predicted"/>
<feature type="non-terminal residue" evidence="1">
    <location>
        <position position="1"/>
    </location>
</feature>
<accession>X1NCJ8</accession>
<protein>
    <submittedName>
        <fullName evidence="1">Uncharacterized protein</fullName>
    </submittedName>
</protein>
<gene>
    <name evidence="1" type="ORF">S06H3_46494</name>
</gene>
<reference evidence="1" key="1">
    <citation type="journal article" date="2014" name="Front. Microbiol.">
        <title>High frequency of phylogenetically diverse reductive dehalogenase-homologous genes in deep subseafloor sedimentary metagenomes.</title>
        <authorList>
            <person name="Kawai M."/>
            <person name="Futagami T."/>
            <person name="Toyoda A."/>
            <person name="Takaki Y."/>
            <person name="Nishi S."/>
            <person name="Hori S."/>
            <person name="Arai W."/>
            <person name="Tsubouchi T."/>
            <person name="Morono Y."/>
            <person name="Uchiyama I."/>
            <person name="Ito T."/>
            <person name="Fujiyama A."/>
            <person name="Inagaki F."/>
            <person name="Takami H."/>
        </authorList>
    </citation>
    <scope>NUCLEOTIDE SEQUENCE</scope>
    <source>
        <strain evidence="1">Expedition CK06-06</strain>
    </source>
</reference>
<evidence type="ECO:0000313" key="1">
    <source>
        <dbReference type="EMBL" id="GAI41358.1"/>
    </source>
</evidence>
<dbReference type="AlphaFoldDB" id="X1NCJ8"/>
<organism evidence="1">
    <name type="scientific">marine sediment metagenome</name>
    <dbReference type="NCBI Taxonomy" id="412755"/>
    <lineage>
        <taxon>unclassified sequences</taxon>
        <taxon>metagenomes</taxon>
        <taxon>ecological metagenomes</taxon>
    </lineage>
</organism>